<organism evidence="2 3">
    <name type="scientific">Marinobacter similis</name>
    <dbReference type="NCBI Taxonomy" id="1420916"/>
    <lineage>
        <taxon>Bacteria</taxon>
        <taxon>Pseudomonadati</taxon>
        <taxon>Pseudomonadota</taxon>
        <taxon>Gammaproteobacteria</taxon>
        <taxon>Pseudomonadales</taxon>
        <taxon>Marinobacteraceae</taxon>
        <taxon>Marinobacter</taxon>
    </lineage>
</organism>
<sequence>MIQFKALLVSTRAEYFRLELAEQLFKRGREIPLVGIFAAVTCATLFQTPKNNGALTIWAITFIALYAVSYLALFLPRRKLTTIPTQRGPGTLSGRSQAMG</sequence>
<dbReference type="Proteomes" id="UP000061489">
    <property type="component" value="Chromosome"/>
</dbReference>
<accession>W5YLP0</accession>
<gene>
    <name evidence="2" type="ORF">AU14_01905</name>
</gene>
<evidence type="ECO:0000313" key="3">
    <source>
        <dbReference type="Proteomes" id="UP000061489"/>
    </source>
</evidence>
<evidence type="ECO:0000313" key="2">
    <source>
        <dbReference type="EMBL" id="AHI29940.1"/>
    </source>
</evidence>
<keyword evidence="3" id="KW-1185">Reference proteome</keyword>
<keyword evidence="1" id="KW-0472">Membrane</keyword>
<protein>
    <submittedName>
        <fullName evidence="2">Uncharacterized protein</fullName>
    </submittedName>
</protein>
<feature type="transmembrane region" description="Helical" evidence="1">
    <location>
        <begin position="55"/>
        <end position="75"/>
    </location>
</feature>
<dbReference type="KEGG" id="msx:AU14_01905"/>
<dbReference type="HOGENOM" id="CLU_2302517_0_0_6"/>
<keyword evidence="1" id="KW-0812">Transmembrane</keyword>
<proteinExistence type="predicted"/>
<dbReference type="STRING" id="1420916.AU14_01905"/>
<dbReference type="EMBL" id="CP007151">
    <property type="protein sequence ID" value="AHI29940.1"/>
    <property type="molecule type" value="Genomic_DNA"/>
</dbReference>
<reference evidence="2 3" key="1">
    <citation type="journal article" date="2014" name="Genome Announc.">
        <title>Draft Genome Sequences of Marinobacter similis A3d10T and Marinobacter salarius R9SW1T.</title>
        <authorList>
            <person name="Ivanova E.P."/>
            <person name="Ng H.J."/>
            <person name="Webb H.K."/>
            <person name="Feng G."/>
            <person name="Oshima K."/>
            <person name="Hattori M."/>
            <person name="Ohkuma M."/>
            <person name="Sergeev A.F."/>
            <person name="Mikhailov V.V."/>
            <person name="Crawford R.J."/>
            <person name="Sawabe T."/>
        </authorList>
    </citation>
    <scope>NUCLEOTIDE SEQUENCE [LARGE SCALE GENOMIC DNA]</scope>
    <source>
        <strain evidence="2 3">A3d10</strain>
    </source>
</reference>
<evidence type="ECO:0000256" key="1">
    <source>
        <dbReference type="SAM" id="Phobius"/>
    </source>
</evidence>
<dbReference type="AlphaFoldDB" id="W5YLP0"/>
<keyword evidence="1" id="KW-1133">Transmembrane helix</keyword>
<name>W5YLP0_9GAMM</name>
<dbReference type="RefSeq" id="WP_041338426.1">
    <property type="nucleotide sequence ID" value="NZ_CP007151.1"/>
</dbReference>
<feature type="transmembrane region" description="Helical" evidence="1">
    <location>
        <begin position="31"/>
        <end position="49"/>
    </location>
</feature>